<reference evidence="7 8" key="1">
    <citation type="submission" date="2021-12" db="EMBL/GenBank/DDBJ databases">
        <title>Discovery of the Pendulisporaceae a myxobacterial family with distinct sporulation behavior and unique specialized metabolism.</title>
        <authorList>
            <person name="Garcia R."/>
            <person name="Popoff A."/>
            <person name="Bader C.D."/>
            <person name="Loehr J."/>
            <person name="Walesch S."/>
            <person name="Walt C."/>
            <person name="Boldt J."/>
            <person name="Bunk B."/>
            <person name="Haeckl F.J.F.P.J."/>
            <person name="Gunesch A.P."/>
            <person name="Birkelbach J."/>
            <person name="Nuebel U."/>
            <person name="Pietschmann T."/>
            <person name="Bach T."/>
            <person name="Mueller R."/>
        </authorList>
    </citation>
    <scope>NUCLEOTIDE SEQUENCE [LARGE SCALE GENOMIC DNA]</scope>
    <source>
        <strain evidence="7 8">MSr11954</strain>
    </source>
</reference>
<dbReference type="Pfam" id="PF19301">
    <property type="entry name" value="LigXa_C"/>
    <property type="match status" value="1"/>
</dbReference>
<dbReference type="Gene3D" id="3.90.380.10">
    <property type="entry name" value="Naphthalene 1,2-dioxygenase Alpha Subunit, Chain A, domain 1"/>
    <property type="match status" value="1"/>
</dbReference>
<dbReference type="InterPro" id="IPR036922">
    <property type="entry name" value="Rieske_2Fe-2S_sf"/>
</dbReference>
<name>A0ABZ2LMQ1_9BACT</name>
<dbReference type="Pfam" id="PF00355">
    <property type="entry name" value="Rieske"/>
    <property type="match status" value="1"/>
</dbReference>
<keyword evidence="8" id="KW-1185">Reference proteome</keyword>
<dbReference type="EMBL" id="CP089984">
    <property type="protein sequence ID" value="WXB12188.1"/>
    <property type="molecule type" value="Genomic_DNA"/>
</dbReference>
<dbReference type="InterPro" id="IPR017941">
    <property type="entry name" value="Rieske_2Fe-2S"/>
</dbReference>
<dbReference type="SUPFAM" id="SSF55961">
    <property type="entry name" value="Bet v1-like"/>
    <property type="match status" value="1"/>
</dbReference>
<sequence>MGTALRRYWWPAIPSSDLPKPDSAPVRVRLLGEDFVVFRDTEGRVGMLDETCCHRGASLVLGRVEQGGIRCLYHGWKFAVDGTVLETPNCKDPAFKTRFKARSYPAREAGGFVWVYIGPKEEEPPFVAYDYFGVEASHRWIAPAVFDANFVQVLEGFVDSSHLGILHQDAWKPVGFLETDTSKRLLGHLAPDIEAEDTDFGFCYAALRTTPAEDGPPITTARLTAYVAPTTVFFAMGTRPAFGSATFTVPVDDVRTIVHSLFWDKERAINEEPLRSQMQPFFGMDPAILDAFGASREQADRPDKPSRNNHFLQDRDAMARGRSWTGLPTFIPEDVAICGSMGPIYDRSREHLVPSDVGVLRMRRALIESARRVQRGERPIGLDKPFDTSQIRCIESVVTPANPWQRLIPGRKPPEGAA</sequence>
<evidence type="ECO:0000256" key="5">
    <source>
        <dbReference type="ARBA" id="ARBA00023014"/>
    </source>
</evidence>
<dbReference type="RefSeq" id="WP_394821804.1">
    <property type="nucleotide sequence ID" value="NZ_CP089984.1"/>
</dbReference>
<evidence type="ECO:0000256" key="1">
    <source>
        <dbReference type="ARBA" id="ARBA00022714"/>
    </source>
</evidence>
<dbReference type="PROSITE" id="PS00570">
    <property type="entry name" value="RING_HYDROXYL_ALPHA"/>
    <property type="match status" value="1"/>
</dbReference>
<feature type="domain" description="Rieske" evidence="6">
    <location>
        <begin position="10"/>
        <end position="115"/>
    </location>
</feature>
<keyword evidence="4" id="KW-0408">Iron</keyword>
<keyword evidence="3" id="KW-0560">Oxidoreductase</keyword>
<dbReference type="PANTHER" id="PTHR21266">
    <property type="entry name" value="IRON-SULFUR DOMAIN CONTAINING PROTEIN"/>
    <property type="match status" value="1"/>
</dbReference>
<gene>
    <name evidence="7" type="ORF">LZC94_30585</name>
</gene>
<dbReference type="Proteomes" id="UP001370348">
    <property type="component" value="Chromosome"/>
</dbReference>
<keyword evidence="1" id="KW-0001">2Fe-2S</keyword>
<evidence type="ECO:0000256" key="4">
    <source>
        <dbReference type="ARBA" id="ARBA00023004"/>
    </source>
</evidence>
<evidence type="ECO:0000256" key="3">
    <source>
        <dbReference type="ARBA" id="ARBA00023002"/>
    </source>
</evidence>
<keyword evidence="2" id="KW-0479">Metal-binding</keyword>
<accession>A0ABZ2LMQ1</accession>
<dbReference type="SUPFAM" id="SSF50022">
    <property type="entry name" value="ISP domain"/>
    <property type="match status" value="1"/>
</dbReference>
<dbReference type="PANTHER" id="PTHR21266:SF59">
    <property type="entry name" value="BLR4922 PROTEIN"/>
    <property type="match status" value="1"/>
</dbReference>
<organism evidence="7 8">
    <name type="scientific">Pendulispora albinea</name>
    <dbReference type="NCBI Taxonomy" id="2741071"/>
    <lineage>
        <taxon>Bacteria</taxon>
        <taxon>Pseudomonadati</taxon>
        <taxon>Myxococcota</taxon>
        <taxon>Myxococcia</taxon>
        <taxon>Myxococcales</taxon>
        <taxon>Sorangiineae</taxon>
        <taxon>Pendulisporaceae</taxon>
        <taxon>Pendulispora</taxon>
    </lineage>
</organism>
<evidence type="ECO:0000313" key="7">
    <source>
        <dbReference type="EMBL" id="WXB12188.1"/>
    </source>
</evidence>
<dbReference type="PROSITE" id="PS51296">
    <property type="entry name" value="RIESKE"/>
    <property type="match status" value="1"/>
</dbReference>
<dbReference type="InterPro" id="IPR045623">
    <property type="entry name" value="LigXa_C"/>
</dbReference>
<evidence type="ECO:0000313" key="8">
    <source>
        <dbReference type="Proteomes" id="UP001370348"/>
    </source>
</evidence>
<protein>
    <submittedName>
        <fullName evidence="7">Rieske 2Fe-2S domain-containing protein</fullName>
    </submittedName>
</protein>
<dbReference type="InterPro" id="IPR050584">
    <property type="entry name" value="Cholesterol_7-desaturase"/>
</dbReference>
<dbReference type="Gene3D" id="2.102.10.10">
    <property type="entry name" value="Rieske [2Fe-2S] iron-sulphur domain"/>
    <property type="match status" value="1"/>
</dbReference>
<proteinExistence type="predicted"/>
<evidence type="ECO:0000259" key="6">
    <source>
        <dbReference type="PROSITE" id="PS51296"/>
    </source>
</evidence>
<keyword evidence="5" id="KW-0411">Iron-sulfur</keyword>
<evidence type="ECO:0000256" key="2">
    <source>
        <dbReference type="ARBA" id="ARBA00022723"/>
    </source>
</evidence>
<dbReference type="InterPro" id="IPR015881">
    <property type="entry name" value="ARHD_Rieske_2Fe_2S"/>
</dbReference>